<keyword evidence="2" id="KW-0472">Membrane</keyword>
<dbReference type="EMBL" id="JAHLJV010000060">
    <property type="protein sequence ID" value="KAK1579971.1"/>
    <property type="molecule type" value="Genomic_DNA"/>
</dbReference>
<reference evidence="3" key="1">
    <citation type="submission" date="2021-06" db="EMBL/GenBank/DDBJ databases">
        <title>Comparative genomics, transcriptomics and evolutionary studies reveal genomic signatures of adaptation to plant cell wall in hemibiotrophic fungi.</title>
        <authorList>
            <consortium name="DOE Joint Genome Institute"/>
            <person name="Baroncelli R."/>
            <person name="Diaz J.F."/>
            <person name="Benocci T."/>
            <person name="Peng M."/>
            <person name="Battaglia E."/>
            <person name="Haridas S."/>
            <person name="Andreopoulos W."/>
            <person name="Labutti K."/>
            <person name="Pangilinan J."/>
            <person name="Floch G.L."/>
            <person name="Makela M.R."/>
            <person name="Henrissat B."/>
            <person name="Grigoriev I.V."/>
            <person name="Crouch J.A."/>
            <person name="De Vries R.P."/>
            <person name="Sukno S.A."/>
            <person name="Thon M.R."/>
        </authorList>
    </citation>
    <scope>NUCLEOTIDE SEQUENCE</scope>
    <source>
        <strain evidence="3">CBS 125086</strain>
    </source>
</reference>
<dbReference type="RefSeq" id="XP_060411049.1">
    <property type="nucleotide sequence ID" value="XM_060552493.1"/>
</dbReference>
<name>A0AAD8PSW1_9PEZI</name>
<sequence>MVVSYYRMDDKGPDSNGRERERDKEWREGRGIQGSTALGRGPGPNQKGRRFKKMKGRKKKKGISFFLLQNEDTRTCQYRSIMPCSFLGLSKSHIVYPYIRLTSPALPPSPFPLKRCPFREPRYASSFISLGFSLTITFILLLCVSRRRLLS</sequence>
<feature type="compositionally biased region" description="Basic and acidic residues" evidence="1">
    <location>
        <begin position="7"/>
        <end position="30"/>
    </location>
</feature>
<evidence type="ECO:0000313" key="3">
    <source>
        <dbReference type="EMBL" id="KAK1579971.1"/>
    </source>
</evidence>
<proteinExistence type="predicted"/>
<feature type="transmembrane region" description="Helical" evidence="2">
    <location>
        <begin position="123"/>
        <end position="144"/>
    </location>
</feature>
<evidence type="ECO:0008006" key="5">
    <source>
        <dbReference type="Google" id="ProtNLM"/>
    </source>
</evidence>
<dbReference type="GeneID" id="85436733"/>
<evidence type="ECO:0000256" key="2">
    <source>
        <dbReference type="SAM" id="Phobius"/>
    </source>
</evidence>
<keyword evidence="2" id="KW-0812">Transmembrane</keyword>
<comment type="caution">
    <text evidence="3">The sequence shown here is derived from an EMBL/GenBank/DDBJ whole genome shotgun (WGS) entry which is preliminary data.</text>
</comment>
<dbReference type="Proteomes" id="UP001230504">
    <property type="component" value="Unassembled WGS sequence"/>
</dbReference>
<gene>
    <name evidence="3" type="ORF">LY79DRAFT_330235</name>
</gene>
<accession>A0AAD8PSW1</accession>
<evidence type="ECO:0000256" key="1">
    <source>
        <dbReference type="SAM" id="MobiDB-lite"/>
    </source>
</evidence>
<dbReference type="AlphaFoldDB" id="A0AAD8PSW1"/>
<keyword evidence="2" id="KW-1133">Transmembrane helix</keyword>
<protein>
    <recommendedName>
        <fullName evidence="5">Transmembrane protein</fullName>
    </recommendedName>
</protein>
<organism evidence="3 4">
    <name type="scientific">Colletotrichum navitas</name>
    <dbReference type="NCBI Taxonomy" id="681940"/>
    <lineage>
        <taxon>Eukaryota</taxon>
        <taxon>Fungi</taxon>
        <taxon>Dikarya</taxon>
        <taxon>Ascomycota</taxon>
        <taxon>Pezizomycotina</taxon>
        <taxon>Sordariomycetes</taxon>
        <taxon>Hypocreomycetidae</taxon>
        <taxon>Glomerellales</taxon>
        <taxon>Glomerellaceae</taxon>
        <taxon>Colletotrichum</taxon>
        <taxon>Colletotrichum graminicola species complex</taxon>
    </lineage>
</organism>
<feature type="compositionally biased region" description="Basic residues" evidence="1">
    <location>
        <begin position="47"/>
        <end position="58"/>
    </location>
</feature>
<keyword evidence="4" id="KW-1185">Reference proteome</keyword>
<evidence type="ECO:0000313" key="4">
    <source>
        <dbReference type="Proteomes" id="UP001230504"/>
    </source>
</evidence>
<feature type="region of interest" description="Disordered" evidence="1">
    <location>
        <begin position="1"/>
        <end position="58"/>
    </location>
</feature>